<reference evidence="2" key="1">
    <citation type="submission" date="2021-01" db="UniProtKB">
        <authorList>
            <consortium name="EnsemblPlants"/>
        </authorList>
    </citation>
    <scope>IDENTIFICATION</scope>
</reference>
<keyword evidence="3" id="KW-1185">Reference proteome</keyword>
<accession>A0A7N0U136</accession>
<evidence type="ECO:0000256" key="1">
    <source>
        <dbReference type="SAM" id="MobiDB-lite"/>
    </source>
</evidence>
<feature type="region of interest" description="Disordered" evidence="1">
    <location>
        <begin position="28"/>
        <end position="82"/>
    </location>
</feature>
<feature type="compositionally biased region" description="Pro residues" evidence="1">
    <location>
        <begin position="54"/>
        <end position="81"/>
    </location>
</feature>
<evidence type="ECO:0000313" key="2">
    <source>
        <dbReference type="EnsemblPlants" id="Kaladp0049s0022.1.v1.1.CDS.1"/>
    </source>
</evidence>
<dbReference type="EnsemblPlants" id="Kaladp0049s0022.1.v1.1">
    <property type="protein sequence ID" value="Kaladp0049s0022.1.v1.1.CDS.1"/>
    <property type="gene ID" value="Kaladp0049s0022.v1.1"/>
</dbReference>
<dbReference type="Gramene" id="Kaladp0049s0022.1.v1.1">
    <property type="protein sequence ID" value="Kaladp0049s0022.1.v1.1.CDS.1"/>
    <property type="gene ID" value="Kaladp0049s0022.v1.1"/>
</dbReference>
<protein>
    <submittedName>
        <fullName evidence="2">Uncharacterized protein</fullName>
    </submittedName>
</protein>
<sequence length="187" mass="20704">MVQIRRYTYTVTRQSATTSGFVLNFLTHHHPHNPRRRPSSDSSFTHHHLGPLAHLPPTPPSPLRPPTPSPPPASSTSPPPWSICGSGSAATRVLPVHLHHQRPQRRRLHIRFVDPAVQPLASSYPRSTTHVFLLPPRPHLFHLRPPRVVTAFTAAAAGLFGLWGWSSDSAIDEFGGKIGAWIVEVNK</sequence>
<proteinExistence type="predicted"/>
<evidence type="ECO:0000313" key="3">
    <source>
        <dbReference type="Proteomes" id="UP000594263"/>
    </source>
</evidence>
<feature type="compositionally biased region" description="Basic residues" evidence="1">
    <location>
        <begin position="28"/>
        <end position="37"/>
    </location>
</feature>
<dbReference type="Proteomes" id="UP000594263">
    <property type="component" value="Unplaced"/>
</dbReference>
<name>A0A7N0U136_KALFE</name>
<organism evidence="2 3">
    <name type="scientific">Kalanchoe fedtschenkoi</name>
    <name type="common">Lavender scallops</name>
    <name type="synonym">South American air plant</name>
    <dbReference type="NCBI Taxonomy" id="63787"/>
    <lineage>
        <taxon>Eukaryota</taxon>
        <taxon>Viridiplantae</taxon>
        <taxon>Streptophyta</taxon>
        <taxon>Embryophyta</taxon>
        <taxon>Tracheophyta</taxon>
        <taxon>Spermatophyta</taxon>
        <taxon>Magnoliopsida</taxon>
        <taxon>eudicotyledons</taxon>
        <taxon>Gunneridae</taxon>
        <taxon>Pentapetalae</taxon>
        <taxon>Saxifragales</taxon>
        <taxon>Crassulaceae</taxon>
        <taxon>Kalanchoe</taxon>
    </lineage>
</organism>
<dbReference type="AlphaFoldDB" id="A0A7N0U136"/>